<keyword evidence="5" id="KW-1185">Reference proteome</keyword>
<organism evidence="4 5">
    <name type="scientific">Asterophora parasitica</name>
    <dbReference type="NCBI Taxonomy" id="117018"/>
    <lineage>
        <taxon>Eukaryota</taxon>
        <taxon>Fungi</taxon>
        <taxon>Dikarya</taxon>
        <taxon>Basidiomycota</taxon>
        <taxon>Agaricomycotina</taxon>
        <taxon>Agaricomycetes</taxon>
        <taxon>Agaricomycetidae</taxon>
        <taxon>Agaricales</taxon>
        <taxon>Tricholomatineae</taxon>
        <taxon>Lyophyllaceae</taxon>
        <taxon>Asterophora</taxon>
    </lineage>
</organism>
<proteinExistence type="inferred from homology"/>
<dbReference type="PANTHER" id="PTHR11552:SF147">
    <property type="entry name" value="CHOLINE DEHYDROGENASE, MITOCHONDRIAL"/>
    <property type="match status" value="1"/>
</dbReference>
<dbReference type="InterPro" id="IPR007867">
    <property type="entry name" value="GMC_OxRtase_C"/>
</dbReference>
<dbReference type="SUPFAM" id="SSF51905">
    <property type="entry name" value="FAD/NAD(P)-binding domain"/>
    <property type="match status" value="1"/>
</dbReference>
<name>A0A9P7GE22_9AGAR</name>
<gene>
    <name evidence="4" type="ORF">DXG03_001706</name>
</gene>
<sequence length="129" mass="14428">MGIDSSLIRLHRSYLKDPSDAAKLLRGVRLLLKIAQTEPLAAHLDQNFKRPDLDHEMHLKTDEEILEIIRERVETIYHPASTCRMAPPEQNGVVDSQLRVHGIKGLRAGACYALAEKLADVLKASIHSS</sequence>
<evidence type="ECO:0000256" key="2">
    <source>
        <dbReference type="ARBA" id="ARBA00010790"/>
    </source>
</evidence>
<evidence type="ECO:0000259" key="3">
    <source>
        <dbReference type="Pfam" id="PF05199"/>
    </source>
</evidence>
<evidence type="ECO:0000256" key="1">
    <source>
        <dbReference type="ARBA" id="ARBA00001974"/>
    </source>
</evidence>
<feature type="domain" description="Glucose-methanol-choline oxidoreductase C-terminal" evidence="3">
    <location>
        <begin position="9"/>
        <end position="107"/>
    </location>
</feature>
<comment type="similarity">
    <text evidence="2">Belongs to the GMC oxidoreductase family.</text>
</comment>
<evidence type="ECO:0000313" key="4">
    <source>
        <dbReference type="EMBL" id="KAG5646983.1"/>
    </source>
</evidence>
<dbReference type="GO" id="GO:0050660">
    <property type="term" value="F:flavin adenine dinucleotide binding"/>
    <property type="evidence" value="ECO:0007669"/>
    <property type="project" value="InterPro"/>
</dbReference>
<comment type="caution">
    <text evidence="4">The sequence shown here is derived from an EMBL/GenBank/DDBJ whole genome shotgun (WGS) entry which is preliminary data.</text>
</comment>
<dbReference type="EMBL" id="JABCKV010000014">
    <property type="protein sequence ID" value="KAG5646983.1"/>
    <property type="molecule type" value="Genomic_DNA"/>
</dbReference>
<reference evidence="4" key="2">
    <citation type="submission" date="2021-10" db="EMBL/GenBank/DDBJ databases">
        <title>Phylogenomics reveals ancestral predisposition of the termite-cultivated fungus Termitomyces towards a domesticated lifestyle.</title>
        <authorList>
            <person name="Auxier B."/>
            <person name="Grum-Grzhimaylo A."/>
            <person name="Cardenas M.E."/>
            <person name="Lodge J.D."/>
            <person name="Laessoe T."/>
            <person name="Pedersen O."/>
            <person name="Smith M.E."/>
            <person name="Kuyper T.W."/>
            <person name="Franco-Molano E.A."/>
            <person name="Baroni T.J."/>
            <person name="Aanen D.K."/>
        </authorList>
    </citation>
    <scope>NUCLEOTIDE SEQUENCE</scope>
    <source>
        <strain evidence="4">AP01</strain>
        <tissue evidence="4">Mycelium</tissue>
    </source>
</reference>
<dbReference type="Pfam" id="PF05199">
    <property type="entry name" value="GMC_oxred_C"/>
    <property type="match status" value="1"/>
</dbReference>
<dbReference type="PANTHER" id="PTHR11552">
    <property type="entry name" value="GLUCOSE-METHANOL-CHOLINE GMC OXIDOREDUCTASE"/>
    <property type="match status" value="1"/>
</dbReference>
<dbReference type="OrthoDB" id="269227at2759"/>
<dbReference type="InterPro" id="IPR012132">
    <property type="entry name" value="GMC_OxRdtase"/>
</dbReference>
<comment type="cofactor">
    <cofactor evidence="1">
        <name>FAD</name>
        <dbReference type="ChEBI" id="CHEBI:57692"/>
    </cofactor>
</comment>
<dbReference type="Gene3D" id="3.50.50.60">
    <property type="entry name" value="FAD/NAD(P)-binding domain"/>
    <property type="match status" value="1"/>
</dbReference>
<evidence type="ECO:0000313" key="5">
    <source>
        <dbReference type="Proteomes" id="UP000775547"/>
    </source>
</evidence>
<dbReference type="GO" id="GO:0016614">
    <property type="term" value="F:oxidoreductase activity, acting on CH-OH group of donors"/>
    <property type="evidence" value="ECO:0007669"/>
    <property type="project" value="InterPro"/>
</dbReference>
<dbReference type="Proteomes" id="UP000775547">
    <property type="component" value="Unassembled WGS sequence"/>
</dbReference>
<reference evidence="4" key="1">
    <citation type="submission" date="2020-07" db="EMBL/GenBank/DDBJ databases">
        <authorList>
            <person name="Nieuwenhuis M."/>
            <person name="Van De Peppel L.J.J."/>
        </authorList>
    </citation>
    <scope>NUCLEOTIDE SEQUENCE</scope>
    <source>
        <strain evidence="4">AP01</strain>
        <tissue evidence="4">Mycelium</tissue>
    </source>
</reference>
<dbReference type="InterPro" id="IPR036188">
    <property type="entry name" value="FAD/NAD-bd_sf"/>
</dbReference>
<accession>A0A9P7GE22</accession>
<protein>
    <recommendedName>
        <fullName evidence="3">Glucose-methanol-choline oxidoreductase C-terminal domain-containing protein</fullName>
    </recommendedName>
</protein>
<dbReference type="AlphaFoldDB" id="A0A9P7GE22"/>
<dbReference type="SUPFAM" id="SSF54373">
    <property type="entry name" value="FAD-linked reductases, C-terminal domain"/>
    <property type="match status" value="1"/>
</dbReference>
<dbReference type="Gene3D" id="3.30.560.10">
    <property type="entry name" value="Glucose Oxidase, domain 3"/>
    <property type="match status" value="1"/>
</dbReference>